<sequence>MDPARRQEIAARRDAARRDPRADAPAGVRGDVIPALRELGVPHRPAPSGIWTPPWLVTGANDIVWEASPPAAVVEIYREAAWFRHPPLPGEAEFARARRADQVADMLWLVAEGDDAITFGYDRQDTGVVMCMSDALPALELLLPDHATVWIWGLPGTWFIASDGNGWTSLSLPPEPDREAIHRRLLREEIFAAPLAGAVGAGGGMLRLISREDAALPQQRRPLALHGWQEREKSLKALVERGDVAGLEDAVRPWLEARAPGGTPVFVDLRQPDAPLVEIAADCLLRHFAGLTAQLGFVGDDPDGRMIRTDEVVVYAEGEPWRLKIYATGRFWRAEGAD</sequence>
<gene>
    <name evidence="2" type="ORF">GRI62_00440</name>
</gene>
<feature type="compositionally biased region" description="Basic and acidic residues" evidence="1">
    <location>
        <begin position="1"/>
        <end position="22"/>
    </location>
</feature>
<evidence type="ECO:0000313" key="3">
    <source>
        <dbReference type="Proteomes" id="UP000460626"/>
    </source>
</evidence>
<comment type="caution">
    <text evidence="2">The sequence shown here is derived from an EMBL/GenBank/DDBJ whole genome shotgun (WGS) entry which is preliminary data.</text>
</comment>
<organism evidence="2 3">
    <name type="scientific">Aurantiacibacter arachoides</name>
    <dbReference type="NCBI Taxonomy" id="1850444"/>
    <lineage>
        <taxon>Bacteria</taxon>
        <taxon>Pseudomonadati</taxon>
        <taxon>Pseudomonadota</taxon>
        <taxon>Alphaproteobacteria</taxon>
        <taxon>Sphingomonadales</taxon>
        <taxon>Erythrobacteraceae</taxon>
        <taxon>Aurantiacibacter</taxon>
    </lineage>
</organism>
<accession>A0A844ZVK4</accession>
<evidence type="ECO:0000256" key="1">
    <source>
        <dbReference type="SAM" id="MobiDB-lite"/>
    </source>
</evidence>
<dbReference type="Proteomes" id="UP000460626">
    <property type="component" value="Unassembled WGS sequence"/>
</dbReference>
<dbReference type="AlphaFoldDB" id="A0A844ZVK4"/>
<dbReference type="OrthoDB" id="7402802at2"/>
<protein>
    <submittedName>
        <fullName evidence="2">Uncharacterized protein</fullName>
    </submittedName>
</protein>
<proteinExistence type="predicted"/>
<reference evidence="2 3" key="1">
    <citation type="submission" date="2019-12" db="EMBL/GenBank/DDBJ databases">
        <title>Genomic-based taxomic classification of the family Erythrobacteraceae.</title>
        <authorList>
            <person name="Xu L."/>
        </authorList>
    </citation>
    <scope>NUCLEOTIDE SEQUENCE [LARGE SCALE GENOMIC DNA]</scope>
    <source>
        <strain evidence="2 3">RC4-10-4</strain>
    </source>
</reference>
<name>A0A844ZVK4_9SPHN</name>
<keyword evidence="3" id="KW-1185">Reference proteome</keyword>
<feature type="region of interest" description="Disordered" evidence="1">
    <location>
        <begin position="1"/>
        <end position="27"/>
    </location>
</feature>
<dbReference type="RefSeq" id="WP_131451471.1">
    <property type="nucleotide sequence ID" value="NZ_BMJK01000001.1"/>
</dbReference>
<evidence type="ECO:0000313" key="2">
    <source>
        <dbReference type="EMBL" id="MXO92073.1"/>
    </source>
</evidence>
<dbReference type="EMBL" id="WTYH01000001">
    <property type="protein sequence ID" value="MXO92073.1"/>
    <property type="molecule type" value="Genomic_DNA"/>
</dbReference>